<dbReference type="GO" id="GO:0000166">
    <property type="term" value="F:nucleotide binding"/>
    <property type="evidence" value="ECO:0007669"/>
    <property type="project" value="UniProtKB-KW"/>
</dbReference>
<protein>
    <recommendedName>
        <fullName evidence="3">GDP-fucose pyrophosphorylase domain-containing protein</fullName>
    </recommendedName>
</protein>
<sequence length="622" mass="69345">MAGDLNENNIVKFMNQLLKRYDDLRGKDKSRLDGPFWDVVVITAADEDQKDVYVKQIEQKLCRKELPLGVPYFVISDPQGPKLGNGGSTFIAVTFLEEKYGSHLFDLRVLLIHAGGQSQRLPSVSVLGKIFSPVPYGQPLYQMLDVKLAMYLPLIPKLDPGIFVTCADDFLVCNLGQNGPDTTFSTTGFTALAHPSTLAIGTGHGVYVIKEVENIDTKALVLNCECIQVLQKPSEEMMYKKGAVLKGNDLQFPDGIKIFGSAAYTDSSFFFAHDITKKFIKFMKDNGSLTCEIDAYGDFLQALGPCASEDYVYNTSNVSTITSDLIPTRQKIFNLLNGSSLRLIVMNSSKFIHIGTMKEYIDSYCSDVTFQAEMHLSKDIFNLWTTGSNGDLEDCEAPCKRIRMSDTCLGCVMHSILPQNSFTSSRSVLEYCHFDTPVQVGQNTILSNCRFLSKEKYLNGQGDKATLSPINISDNLFLHTIPVTVEGKTQFVTIFCDIEDSLKKVAVNNDISKLQFLQKTVEDIVAILDIDPKKIVPHPSIPGSKINIWFSNLFPLVDTMSESLMLSLKAVEAVREEKTGVVSFKDYPLYSMARVLQTRDLTSMLGYREELFEWISSSNAKC</sequence>
<dbReference type="InterPro" id="IPR012887">
    <property type="entry name" value="GDP_fucose_pyrophosphorylase"/>
</dbReference>
<evidence type="ECO:0000313" key="4">
    <source>
        <dbReference type="EMBL" id="KAL3878325.1"/>
    </source>
</evidence>
<organism evidence="4 5">
    <name type="scientific">Sinanodonta woodiana</name>
    <name type="common">Chinese pond mussel</name>
    <name type="synonym">Anodonta woodiana</name>
    <dbReference type="NCBI Taxonomy" id="1069815"/>
    <lineage>
        <taxon>Eukaryota</taxon>
        <taxon>Metazoa</taxon>
        <taxon>Spiralia</taxon>
        <taxon>Lophotrochozoa</taxon>
        <taxon>Mollusca</taxon>
        <taxon>Bivalvia</taxon>
        <taxon>Autobranchia</taxon>
        <taxon>Heteroconchia</taxon>
        <taxon>Palaeoheterodonta</taxon>
        <taxon>Unionida</taxon>
        <taxon>Unionoidea</taxon>
        <taxon>Unionidae</taxon>
        <taxon>Unioninae</taxon>
        <taxon>Sinanodonta</taxon>
    </lineage>
</organism>
<dbReference type="GO" id="GO:0016772">
    <property type="term" value="F:transferase activity, transferring phosphorus-containing groups"/>
    <property type="evidence" value="ECO:0007669"/>
    <property type="project" value="UniProtKB-ARBA"/>
</dbReference>
<accession>A0ABD3WXT3</accession>
<dbReference type="Pfam" id="PF07959">
    <property type="entry name" value="Fucose_pyrophosphorylase"/>
    <property type="match status" value="1"/>
</dbReference>
<evidence type="ECO:0000256" key="1">
    <source>
        <dbReference type="ARBA" id="ARBA00022679"/>
    </source>
</evidence>
<keyword evidence="1" id="KW-0808">Transferase</keyword>
<gene>
    <name evidence="4" type="ORF">ACJMK2_030688</name>
</gene>
<keyword evidence="5" id="KW-1185">Reference proteome</keyword>
<evidence type="ECO:0000313" key="5">
    <source>
        <dbReference type="Proteomes" id="UP001634394"/>
    </source>
</evidence>
<comment type="caution">
    <text evidence="4">The sequence shown here is derived from an EMBL/GenBank/DDBJ whole genome shotgun (WGS) entry which is preliminary data.</text>
</comment>
<dbReference type="AlphaFoldDB" id="A0ABD3WXT3"/>
<dbReference type="Proteomes" id="UP001634394">
    <property type="component" value="Unassembled WGS sequence"/>
</dbReference>
<dbReference type="EMBL" id="JBJQND010000004">
    <property type="protein sequence ID" value="KAL3878325.1"/>
    <property type="molecule type" value="Genomic_DNA"/>
</dbReference>
<dbReference type="PANTHER" id="PTHR15045">
    <property type="entry name" value="FUCOSE-1-PHOSPHATE GUANYLYLTRANSFERASE"/>
    <property type="match status" value="1"/>
</dbReference>
<name>A0ABD3WXT3_SINWO</name>
<keyword evidence="2" id="KW-0547">Nucleotide-binding</keyword>
<evidence type="ECO:0000259" key="3">
    <source>
        <dbReference type="Pfam" id="PF07959"/>
    </source>
</evidence>
<evidence type="ECO:0000256" key="2">
    <source>
        <dbReference type="ARBA" id="ARBA00022741"/>
    </source>
</evidence>
<reference evidence="4 5" key="1">
    <citation type="submission" date="2024-11" db="EMBL/GenBank/DDBJ databases">
        <title>Chromosome-level genome assembly of the freshwater bivalve Anodonta woodiana.</title>
        <authorList>
            <person name="Chen X."/>
        </authorList>
    </citation>
    <scope>NUCLEOTIDE SEQUENCE [LARGE SCALE GENOMIC DNA]</scope>
    <source>
        <strain evidence="4">MN2024</strain>
        <tissue evidence="4">Gills</tissue>
    </source>
</reference>
<dbReference type="PANTHER" id="PTHR15045:SF1">
    <property type="entry name" value="FUCOSE-1-PHOSPHATE GUANYLYLTRANSFERASE"/>
    <property type="match status" value="1"/>
</dbReference>
<dbReference type="GO" id="GO:0042350">
    <property type="term" value="P:GDP-L-fucose biosynthetic process"/>
    <property type="evidence" value="ECO:0007669"/>
    <property type="project" value="UniProtKB-ARBA"/>
</dbReference>
<feature type="domain" description="GDP-fucose pyrophosphorylase" evidence="3">
    <location>
        <begin position="103"/>
        <end position="558"/>
    </location>
</feature>
<proteinExistence type="predicted"/>